<dbReference type="SUPFAM" id="SSF49764">
    <property type="entry name" value="HSP20-like chaperones"/>
    <property type="match status" value="1"/>
</dbReference>
<dbReference type="GO" id="GO:0036159">
    <property type="term" value="P:inner dynein arm assembly"/>
    <property type="evidence" value="ECO:0007669"/>
    <property type="project" value="TreeGrafter"/>
</dbReference>
<dbReference type="PROSITE" id="PS51203">
    <property type="entry name" value="CS"/>
    <property type="match status" value="1"/>
</dbReference>
<dbReference type="Gene3D" id="2.60.40.790">
    <property type="match status" value="1"/>
</dbReference>
<feature type="domain" description="CS" evidence="2">
    <location>
        <begin position="1"/>
        <end position="81"/>
    </location>
</feature>
<evidence type="ECO:0000259" key="2">
    <source>
        <dbReference type="PROSITE" id="PS51203"/>
    </source>
</evidence>
<dbReference type="PANTHER" id="PTHR46492:SF1">
    <property type="entry name" value="DYNEIN AXONEMAL ASSEMBLY FACTOR 4"/>
    <property type="match status" value="1"/>
</dbReference>
<dbReference type="GO" id="GO:0003341">
    <property type="term" value="P:cilium movement"/>
    <property type="evidence" value="ECO:0007669"/>
    <property type="project" value="TreeGrafter"/>
</dbReference>
<dbReference type="EMBL" id="CAQQ02075551">
    <property type="status" value="NOT_ANNOTATED_CDS"/>
    <property type="molecule type" value="Genomic_DNA"/>
</dbReference>
<dbReference type="HOGENOM" id="CLU_1095268_0_0_1"/>
<organism evidence="3 4">
    <name type="scientific">Megaselia scalaris</name>
    <name type="common">Humpbacked fly</name>
    <name type="synonym">Phora scalaris</name>
    <dbReference type="NCBI Taxonomy" id="36166"/>
    <lineage>
        <taxon>Eukaryota</taxon>
        <taxon>Metazoa</taxon>
        <taxon>Ecdysozoa</taxon>
        <taxon>Arthropoda</taxon>
        <taxon>Hexapoda</taxon>
        <taxon>Insecta</taxon>
        <taxon>Pterygota</taxon>
        <taxon>Neoptera</taxon>
        <taxon>Endopterygota</taxon>
        <taxon>Diptera</taxon>
        <taxon>Brachycera</taxon>
        <taxon>Muscomorpha</taxon>
        <taxon>Platypezoidea</taxon>
        <taxon>Phoridae</taxon>
        <taxon>Megaseliini</taxon>
        <taxon>Megaselia</taxon>
    </lineage>
</organism>
<protein>
    <recommendedName>
        <fullName evidence="2">CS domain-containing protein</fullName>
    </recommendedName>
</protein>
<evidence type="ECO:0000313" key="3">
    <source>
        <dbReference type="EnsemblMetazoa" id="MESCA007430-PA"/>
    </source>
</evidence>
<sequence>MVKVTQTEDSIKIVIEINRLIKRKPDIVLFQDYVKFNNPPIFFERYLCHEIDEMKSFCRIYKTEAQLFLVKKTPGIWDEMFRTFSKEELMEKRKAVNERIIATNQQRDKEAVERFERKKRAEIEREIQRETNEREKIKSAEIESIKETIKIDGTRKDTSLVDNPKEKDNDFGLENAGNLEKNNLEEIVQMPKLIEMEPKQMRSTGKINIVFLRYFNTEIGKRTPPKWPEICTRIRLSLTTKSLACPESV</sequence>
<reference evidence="4" key="1">
    <citation type="submission" date="2013-02" db="EMBL/GenBank/DDBJ databases">
        <authorList>
            <person name="Hughes D."/>
        </authorList>
    </citation>
    <scope>NUCLEOTIDE SEQUENCE</scope>
    <source>
        <strain>Durham</strain>
        <strain evidence="4">NC isolate 2 -- Noor lab</strain>
    </source>
</reference>
<feature type="coiled-coil region" evidence="1">
    <location>
        <begin position="86"/>
        <end position="143"/>
    </location>
</feature>
<dbReference type="InterPro" id="IPR007052">
    <property type="entry name" value="CS_dom"/>
</dbReference>
<dbReference type="Proteomes" id="UP000015102">
    <property type="component" value="Unassembled WGS sequence"/>
</dbReference>
<evidence type="ECO:0000256" key="1">
    <source>
        <dbReference type="SAM" id="Coils"/>
    </source>
</evidence>
<accession>T1GUL4</accession>
<dbReference type="EMBL" id="CAQQ02075550">
    <property type="status" value="NOT_ANNOTATED_CDS"/>
    <property type="molecule type" value="Genomic_DNA"/>
</dbReference>
<reference evidence="3" key="2">
    <citation type="submission" date="2015-06" db="UniProtKB">
        <authorList>
            <consortium name="EnsemblMetazoa"/>
        </authorList>
    </citation>
    <scope>IDENTIFICATION</scope>
</reference>
<dbReference type="PANTHER" id="PTHR46492">
    <property type="entry name" value="DYNEIN ASSEMBLY FACTOR 4, AXONEMAL"/>
    <property type="match status" value="1"/>
</dbReference>
<evidence type="ECO:0000313" key="4">
    <source>
        <dbReference type="Proteomes" id="UP000015102"/>
    </source>
</evidence>
<name>T1GUL4_MEGSC</name>
<keyword evidence="4" id="KW-1185">Reference proteome</keyword>
<dbReference type="InterPro" id="IPR008978">
    <property type="entry name" value="HSP20-like_chaperone"/>
</dbReference>
<proteinExistence type="predicted"/>
<keyword evidence="1" id="KW-0175">Coiled coil</keyword>
<dbReference type="GO" id="GO:0036158">
    <property type="term" value="P:outer dynein arm assembly"/>
    <property type="evidence" value="ECO:0007669"/>
    <property type="project" value="TreeGrafter"/>
</dbReference>
<dbReference type="InterPro" id="IPR052004">
    <property type="entry name" value="Dynein_assembly_factor_4"/>
</dbReference>
<dbReference type="AlphaFoldDB" id="T1GUL4"/>
<dbReference type="EnsemblMetazoa" id="MESCA007430-RA">
    <property type="protein sequence ID" value="MESCA007430-PA"/>
    <property type="gene ID" value="MESCA007430"/>
</dbReference>